<accession>A0A1M7UEL0</accession>
<keyword evidence="2" id="KW-0564">Palmitate</keyword>
<comment type="similarity">
    <text evidence="1 2">Belongs to the outer membrane factor (OMF) (TC 1.B.17) family.</text>
</comment>
<gene>
    <name evidence="3" type="ORF">SAMN05444170_4706</name>
</gene>
<dbReference type="GO" id="GO:0005886">
    <property type="term" value="C:plasma membrane"/>
    <property type="evidence" value="ECO:0007669"/>
    <property type="project" value="UniProtKB-SubCell"/>
</dbReference>
<evidence type="ECO:0000256" key="2">
    <source>
        <dbReference type="RuleBase" id="RU362097"/>
    </source>
</evidence>
<dbReference type="Proteomes" id="UP000184096">
    <property type="component" value="Chromosome I"/>
</dbReference>
<dbReference type="GO" id="GO:0015562">
    <property type="term" value="F:efflux transmembrane transporter activity"/>
    <property type="evidence" value="ECO:0007669"/>
    <property type="project" value="InterPro"/>
</dbReference>
<keyword evidence="2 3" id="KW-0449">Lipoprotein</keyword>
<proteinExistence type="inferred from homology"/>
<dbReference type="PANTHER" id="PTHR30203">
    <property type="entry name" value="OUTER MEMBRANE CATION EFFLUX PROTEIN"/>
    <property type="match status" value="1"/>
</dbReference>
<dbReference type="PANTHER" id="PTHR30203:SF25">
    <property type="entry name" value="OUTER MEMBRANE PROTEIN-RELATED"/>
    <property type="match status" value="1"/>
</dbReference>
<dbReference type="Gene3D" id="2.20.200.10">
    <property type="entry name" value="Outer membrane efflux proteins (OEP)"/>
    <property type="match status" value="1"/>
</dbReference>
<dbReference type="NCBIfam" id="TIGR01845">
    <property type="entry name" value="outer_NodT"/>
    <property type="match status" value="1"/>
</dbReference>
<evidence type="ECO:0000313" key="4">
    <source>
        <dbReference type="Proteomes" id="UP000184096"/>
    </source>
</evidence>
<dbReference type="InterPro" id="IPR010131">
    <property type="entry name" value="MdtP/NodT-like"/>
</dbReference>
<comment type="subcellular location">
    <subcellularLocation>
        <location evidence="2">Cell membrane</location>
        <topology evidence="2">Lipid-anchor</topology>
    </subcellularLocation>
</comment>
<organism evidence="3 4">
    <name type="scientific">Bradyrhizobium erythrophlei</name>
    <dbReference type="NCBI Taxonomy" id="1437360"/>
    <lineage>
        <taxon>Bacteria</taxon>
        <taxon>Pseudomonadati</taxon>
        <taxon>Pseudomonadota</taxon>
        <taxon>Alphaproteobacteria</taxon>
        <taxon>Hyphomicrobiales</taxon>
        <taxon>Nitrobacteraceae</taxon>
        <taxon>Bradyrhizobium</taxon>
    </lineage>
</organism>
<keyword evidence="2" id="KW-0732">Signal</keyword>
<name>A0A1M7UEL0_9BRAD</name>
<dbReference type="OrthoDB" id="7181739at2"/>
<dbReference type="InterPro" id="IPR003423">
    <property type="entry name" value="OMP_efflux"/>
</dbReference>
<keyword evidence="2" id="KW-0472">Membrane</keyword>
<evidence type="ECO:0000256" key="1">
    <source>
        <dbReference type="ARBA" id="ARBA00007613"/>
    </source>
</evidence>
<evidence type="ECO:0000313" key="3">
    <source>
        <dbReference type="EMBL" id="SHN81384.1"/>
    </source>
</evidence>
<dbReference type="RefSeq" id="WP_072821441.1">
    <property type="nucleotide sequence ID" value="NZ_LT670849.1"/>
</dbReference>
<feature type="chain" id="PRO_5009735624" evidence="2">
    <location>
        <begin position="27"/>
        <end position="510"/>
    </location>
</feature>
<reference evidence="4" key="1">
    <citation type="submission" date="2016-11" db="EMBL/GenBank/DDBJ databases">
        <authorList>
            <person name="Varghese N."/>
            <person name="Submissions S."/>
        </authorList>
    </citation>
    <scope>NUCLEOTIDE SEQUENCE [LARGE SCALE GENOMIC DNA]</scope>
    <source>
        <strain evidence="4">GAS401</strain>
    </source>
</reference>
<protein>
    <submittedName>
        <fullName evidence="3">Efflux transporter, outer membrane factor (OMF) lipoprotein, NodT family</fullName>
    </submittedName>
</protein>
<dbReference type="EMBL" id="LT670849">
    <property type="protein sequence ID" value="SHN81384.1"/>
    <property type="molecule type" value="Genomic_DNA"/>
</dbReference>
<dbReference type="Gene3D" id="1.20.1600.10">
    <property type="entry name" value="Outer membrane efflux proteins (OEP)"/>
    <property type="match status" value="1"/>
</dbReference>
<dbReference type="Pfam" id="PF02321">
    <property type="entry name" value="OEP"/>
    <property type="match status" value="2"/>
</dbReference>
<dbReference type="SUPFAM" id="SSF56954">
    <property type="entry name" value="Outer membrane efflux proteins (OEP)"/>
    <property type="match status" value="1"/>
</dbReference>
<dbReference type="AlphaFoldDB" id="A0A1M7UEL0"/>
<dbReference type="PROSITE" id="PS51257">
    <property type="entry name" value="PROKAR_LIPOPROTEIN"/>
    <property type="match status" value="1"/>
</dbReference>
<keyword evidence="4" id="KW-1185">Reference proteome</keyword>
<sequence>MSSFHRRRGGAIAAVMTLLCGTTLSACTLGPDFVEPNPHLPDNKTFGGQTVTDAHLPAPTDPNWWKIFGDPVLTNLEGRIAEANLDVRTAAIRIAESRFQRGVAAAAELPSINGDAKYQRELYSQNGIVSLLTPLLGPSAGSIPPINEYTVGFDMSWELDLWGRVRRQVESADAQVTQAEDRRRDALVSSLAELARNYIQLRGTQEQIRIAENNVRVDRDILQLAQQLQQKGVRSGLDAENAAAQVEGIRAQVPALQQQEIQYQNAIALLLDLPPSSLNGELGSWRALRLPPHVPLGMPSELARRRPDIRQAEDQLHEATANVGVAVASFYPKFQLNGQVVLDSLQFNSLFKASSLQYNAGPSVTLPIFDGARLKSSLALSEAQQAEAALGYHKTVLQAWHEVVNAIAALRLEQVRRARLRAQLDHTRAALDLSRSRYNDGVADFITVLDAERSLLQNEQQYAQSTTNVALYLVTLFKALGGGWEQQLPDPPRPMVVQVNQTVAADPKPQ</sequence>
<keyword evidence="2" id="KW-1134">Transmembrane beta strand</keyword>
<keyword evidence="2" id="KW-0812">Transmembrane</keyword>
<feature type="signal peptide" evidence="2">
    <location>
        <begin position="1"/>
        <end position="26"/>
    </location>
</feature>